<dbReference type="PRINTS" id="PR00069">
    <property type="entry name" value="ALDKETRDTASE"/>
</dbReference>
<evidence type="ECO:0000256" key="3">
    <source>
        <dbReference type="SAM" id="Phobius"/>
    </source>
</evidence>
<organism evidence="7 8">
    <name type="scientific">Pristionchus pacificus</name>
    <name type="common">Parasitic nematode worm</name>
    <dbReference type="NCBI Taxonomy" id="54126"/>
    <lineage>
        <taxon>Eukaryota</taxon>
        <taxon>Metazoa</taxon>
        <taxon>Ecdysozoa</taxon>
        <taxon>Nematoda</taxon>
        <taxon>Chromadorea</taxon>
        <taxon>Rhabditida</taxon>
        <taxon>Rhabditina</taxon>
        <taxon>Diplogasteromorpha</taxon>
        <taxon>Diplogasteroidea</taxon>
        <taxon>Neodiplogasteridae</taxon>
        <taxon>Pristionchus</taxon>
    </lineage>
</organism>
<feature type="transmembrane region" description="Helical" evidence="3">
    <location>
        <begin position="1258"/>
        <end position="1282"/>
    </location>
</feature>
<dbReference type="InterPro" id="IPR001304">
    <property type="entry name" value="C-type_lectin-like"/>
</dbReference>
<dbReference type="Gene3D" id="3.10.100.10">
    <property type="entry name" value="Mannose-Binding Protein A, subunit A"/>
    <property type="match status" value="1"/>
</dbReference>
<evidence type="ECO:0000256" key="2">
    <source>
        <dbReference type="SAM" id="MobiDB-lite"/>
    </source>
</evidence>
<dbReference type="PANTHER" id="PTHR31024:SF3">
    <property type="entry name" value="C-TYPE LECTIN-RELATED"/>
    <property type="match status" value="1"/>
</dbReference>
<dbReference type="Gene3D" id="3.20.20.100">
    <property type="entry name" value="NADP-dependent oxidoreductase domain"/>
    <property type="match status" value="1"/>
</dbReference>
<dbReference type="InterPro" id="IPR020471">
    <property type="entry name" value="AKR"/>
</dbReference>
<dbReference type="InterPro" id="IPR036465">
    <property type="entry name" value="vWFA_dom_sf"/>
</dbReference>
<dbReference type="InterPro" id="IPR016186">
    <property type="entry name" value="C-type_lectin-like/link_sf"/>
</dbReference>
<dbReference type="CDD" id="cd00037">
    <property type="entry name" value="CLECT"/>
    <property type="match status" value="1"/>
</dbReference>
<dbReference type="FunFam" id="3.20.20.100:FF:000002">
    <property type="entry name" value="2,5-diketo-D-gluconic acid reductase A"/>
    <property type="match status" value="1"/>
</dbReference>
<feature type="domain" description="C-type lectin" evidence="5">
    <location>
        <begin position="541"/>
        <end position="658"/>
    </location>
</feature>
<keyword evidence="3" id="KW-0812">Transmembrane</keyword>
<feature type="transmembrane region" description="Helical" evidence="3">
    <location>
        <begin position="1407"/>
        <end position="1430"/>
    </location>
</feature>
<gene>
    <name evidence="7" type="primary">WBGene00103848</name>
</gene>
<feature type="transmembrane region" description="Helical" evidence="3">
    <location>
        <begin position="1335"/>
        <end position="1361"/>
    </location>
</feature>
<feature type="chain" id="PRO_5035907664" description="C-type lectin" evidence="4">
    <location>
        <begin position="22"/>
        <end position="1537"/>
    </location>
</feature>
<sequence>MDPPLILTLILILLFIPSSCSFVFSCQEVKDRLINNDLTEPTEYVCLVPQEGYTNFNALKTIYAQIDKISVSSLCLSNDWKCGSLMIVADPPITLDSNQQFAFIFTSTLPNFIRVEEKIQSCTIDSNRVLVSPRAEIKIHSTQCNGNGNVTIFSGAGNGVNEFRYELQSWRCSEVPDWIVSFENVITISVDSGMKYTFGITSDYQTFLYPRDHLSILTSGKSDNLQNSHPDENYVKFRTDLAPATAKVQIYFEGKYDESVNIQYDGTTLQFNHNGTFDWQFTSDSFEVRYATAKNIPLWDTQDNFIVDITMRDGYCGCGMDMDNYDGTWQLTDIWLDLIFILDVSEGMADAVKEASRLIELIRKLEMISANLETNPSAPLYSRVGVITMANVATIKYDLNIGSDDTFDGVTVAKGVYKVDMTAAFETALDMFNRSKITNRVDRQHVRQSIYYISNSDPDEIDNGVKEFKLWQNYREWLVRQIISSEIESHLRLHGKRDGYYSTELKNYLNTYPLLCDGIRLNCFCYKKDAYNPDGNERVDSKGGCYKVDQAELTYEKAQQQCPKTKNGNYPLPTIRTRNTFSCLISESFPPQQQFWIGYKSDGTKWTFEDNPSNPFTDFASGENIHNGIQYAYQVPTTVLNYIWHAGNGKAPYPSVCEMAPCSVGYSKMTAHLRTGFSIPLVGLGTYKIVRPCVDAALKAGYRLFDTAKYYKNEPELGAALEEFAPQYGVKREDLFLTTKFFPDKDNVAEGAREKVEESLKNLRTTYLDMVMIHYPKSDFRENEDPENKQARKDIYLELEKLKEEGKIRSVGVSNYEVRHIEEIKDYGKEMPVANQVEYHPHFTRQELKDYCKQEGIFFQAFSSLGRQEPALINDADLVSIAKEKDVSVQLVLLAWALSQGVGIVPKSASPQRIIDNWKVNNVSLNDEEIEQSRNLFFLYATFSSFFLFLYAIIMIVLGTEGLSVSLSHFVTSEEMRLLVPLLLLIPDGIGASSSTSTTSTSTTTTPYMGSPTTTTAYTGSPTTSTSTTSTTTTTTPSTTTVTTTPYTGPPTTTTAYTGPPTTTISTTSTTTTSTTTTTPSTATVTTTPYTGPPTTSTTTTTPSTTTVTTTPYTGPPTTTTTGPTTTTTPYTGPPTTTTTSTTTTDLSTTTNTPTTTTGCIDLNNNSICDVYEQMRCETVLLQGKNYLIARIITYIATAWVVFWCLLTILINICHKNSGHHRGIHLWEELGIIVLWVFMGVLNLTFRNKNLFCKIISIVIHYFVVFVAACFVFEAIFANSMVHNKKKKNGCCPAFFNYLLPIPIAALPCLLTYFLHKNDYGSNGMHCFVITELEIVYAFVIPVWALLSIATLYSSLGNLACDLTHLDQDQRQCYWAKKSCKVLPLLAYWIFLAYLTCMFGSSSQRLWVLILFVVQSLVLGPMIFICHTFGHKSTALKWYSPSLPGKFYRGCTLPSPPPFVPPLPIKSPPPRSPSLPPTPREKPPKQQPEPTSNVVRRSPPKAVPDQDHMYANELWGWATTKNGDDVHFRPKPVSYDF</sequence>
<feature type="domain" description="VWFA" evidence="6">
    <location>
        <begin position="337"/>
        <end position="469"/>
    </location>
</feature>
<keyword evidence="4" id="KW-0732">Signal</keyword>
<feature type="transmembrane region" description="Helical" evidence="3">
    <location>
        <begin position="1192"/>
        <end position="1214"/>
    </location>
</feature>
<dbReference type="PROSITE" id="PS00798">
    <property type="entry name" value="ALDOKETO_REDUCTASE_1"/>
    <property type="match status" value="1"/>
</dbReference>
<feature type="signal peptide" evidence="4">
    <location>
        <begin position="1"/>
        <end position="21"/>
    </location>
</feature>
<evidence type="ECO:0000256" key="1">
    <source>
        <dbReference type="ARBA" id="ARBA00023002"/>
    </source>
</evidence>
<dbReference type="Proteomes" id="UP000005239">
    <property type="component" value="Unassembled WGS sequence"/>
</dbReference>
<dbReference type="GO" id="GO:0005829">
    <property type="term" value="C:cytosol"/>
    <property type="evidence" value="ECO:0000318"/>
    <property type="project" value="GO_Central"/>
</dbReference>
<feature type="transmembrane region" description="Helical" evidence="3">
    <location>
        <begin position="1294"/>
        <end position="1315"/>
    </location>
</feature>
<evidence type="ECO:0000259" key="5">
    <source>
        <dbReference type="PROSITE" id="PS50041"/>
    </source>
</evidence>
<protein>
    <recommendedName>
        <fullName evidence="9">C-type lectin</fullName>
    </recommendedName>
</protein>
<dbReference type="PANTHER" id="PTHR31024">
    <property type="entry name" value="C-TYPE LECTIN"/>
    <property type="match status" value="1"/>
</dbReference>
<feature type="region of interest" description="Disordered" evidence="2">
    <location>
        <begin position="993"/>
        <end position="1151"/>
    </location>
</feature>
<dbReference type="PROSITE" id="PS50234">
    <property type="entry name" value="VWFA"/>
    <property type="match status" value="1"/>
</dbReference>
<dbReference type="PROSITE" id="PS00062">
    <property type="entry name" value="ALDOKETO_REDUCTASE_2"/>
    <property type="match status" value="1"/>
</dbReference>
<dbReference type="EnsemblMetazoa" id="PPA14294.1">
    <property type="protein sequence ID" value="PPA14294.1"/>
    <property type="gene ID" value="WBGene00103848"/>
</dbReference>
<keyword evidence="8" id="KW-1185">Reference proteome</keyword>
<dbReference type="SUPFAM" id="SSF56436">
    <property type="entry name" value="C-type lectin-like"/>
    <property type="match status" value="1"/>
</dbReference>
<feature type="region of interest" description="Disordered" evidence="2">
    <location>
        <begin position="1462"/>
        <end position="1506"/>
    </location>
</feature>
<evidence type="ECO:0000313" key="7">
    <source>
        <dbReference type="EnsemblMetazoa" id="PPA14294.1"/>
    </source>
</evidence>
<dbReference type="InterPro" id="IPR036812">
    <property type="entry name" value="NAD(P)_OxRdtase_dom_sf"/>
</dbReference>
<evidence type="ECO:0000256" key="4">
    <source>
        <dbReference type="SAM" id="SignalP"/>
    </source>
</evidence>
<dbReference type="CDD" id="cd00198">
    <property type="entry name" value="vWFA"/>
    <property type="match status" value="1"/>
</dbReference>
<proteinExistence type="predicted"/>
<feature type="transmembrane region" description="Helical" evidence="3">
    <location>
        <begin position="937"/>
        <end position="958"/>
    </location>
</feature>
<dbReference type="Gene3D" id="3.40.50.410">
    <property type="entry name" value="von Willebrand factor, type A domain"/>
    <property type="match status" value="1"/>
</dbReference>
<name>A0A8R1YA74_PRIPA</name>
<evidence type="ECO:0000259" key="6">
    <source>
        <dbReference type="PROSITE" id="PS50234"/>
    </source>
</evidence>
<reference evidence="8" key="1">
    <citation type="journal article" date="2008" name="Nat. Genet.">
        <title>The Pristionchus pacificus genome provides a unique perspective on nematode lifestyle and parasitism.</title>
        <authorList>
            <person name="Dieterich C."/>
            <person name="Clifton S.W."/>
            <person name="Schuster L.N."/>
            <person name="Chinwalla A."/>
            <person name="Delehaunty K."/>
            <person name="Dinkelacker I."/>
            <person name="Fulton L."/>
            <person name="Fulton R."/>
            <person name="Godfrey J."/>
            <person name="Minx P."/>
            <person name="Mitreva M."/>
            <person name="Roeseler W."/>
            <person name="Tian H."/>
            <person name="Witte H."/>
            <person name="Yang S.P."/>
            <person name="Wilson R.K."/>
            <person name="Sommer R.J."/>
        </authorList>
    </citation>
    <scope>NUCLEOTIDE SEQUENCE [LARGE SCALE GENOMIC DNA]</scope>
    <source>
        <strain evidence="8">PS312</strain>
    </source>
</reference>
<dbReference type="GO" id="GO:0004032">
    <property type="term" value="F:aldose reductase (NADPH) activity"/>
    <property type="evidence" value="ECO:0000318"/>
    <property type="project" value="GO_Central"/>
</dbReference>
<keyword evidence="1" id="KW-0560">Oxidoreductase</keyword>
<dbReference type="PROSITE" id="PS50041">
    <property type="entry name" value="C_TYPE_LECTIN_2"/>
    <property type="match status" value="1"/>
</dbReference>
<evidence type="ECO:0000313" key="8">
    <source>
        <dbReference type="Proteomes" id="UP000005239"/>
    </source>
</evidence>
<accession>A0A8R1YA74</accession>
<feature type="transmembrane region" description="Helical" evidence="3">
    <location>
        <begin position="1226"/>
        <end position="1246"/>
    </location>
</feature>
<dbReference type="InterPro" id="IPR018170">
    <property type="entry name" value="Aldo/ket_reductase_CS"/>
</dbReference>
<keyword evidence="3" id="KW-1133">Transmembrane helix</keyword>
<dbReference type="InterPro" id="IPR023210">
    <property type="entry name" value="NADP_OxRdtase_dom"/>
</dbReference>
<dbReference type="InterPro" id="IPR016187">
    <property type="entry name" value="CTDL_fold"/>
</dbReference>
<dbReference type="SUPFAM" id="SSF53300">
    <property type="entry name" value="vWA-like"/>
    <property type="match status" value="1"/>
</dbReference>
<keyword evidence="3" id="KW-0472">Membrane</keyword>
<dbReference type="SMART" id="SM00034">
    <property type="entry name" value="CLECT"/>
    <property type="match status" value="1"/>
</dbReference>
<dbReference type="InterPro" id="IPR002035">
    <property type="entry name" value="VWF_A"/>
</dbReference>
<dbReference type="SUPFAM" id="SSF51430">
    <property type="entry name" value="NAD(P)-linked oxidoreductase"/>
    <property type="match status" value="1"/>
</dbReference>
<feature type="transmembrane region" description="Helical" evidence="3">
    <location>
        <begin position="1382"/>
        <end position="1401"/>
    </location>
</feature>
<evidence type="ECO:0008006" key="9">
    <source>
        <dbReference type="Google" id="ProtNLM"/>
    </source>
</evidence>
<dbReference type="Pfam" id="PF00248">
    <property type="entry name" value="Aldo_ket_red"/>
    <property type="match status" value="1"/>
</dbReference>
<dbReference type="Pfam" id="PF13519">
    <property type="entry name" value="VWA_2"/>
    <property type="match status" value="1"/>
</dbReference>
<feature type="compositionally biased region" description="Pro residues" evidence="2">
    <location>
        <begin position="1462"/>
        <end position="1478"/>
    </location>
</feature>
<reference evidence="7" key="2">
    <citation type="submission" date="2022-06" db="UniProtKB">
        <authorList>
            <consortium name="EnsemblMetazoa"/>
        </authorList>
    </citation>
    <scope>IDENTIFICATION</scope>
    <source>
        <strain evidence="7">PS312</strain>
    </source>
</reference>